<feature type="transmembrane region" description="Helical" evidence="1">
    <location>
        <begin position="109"/>
        <end position="132"/>
    </location>
</feature>
<reference evidence="2" key="1">
    <citation type="journal article" date="2020" name="mSystems">
        <title>Genome- and Community-Level Interaction Insights into Carbon Utilization and Element Cycling Functions of Hydrothermarchaeota in Hydrothermal Sediment.</title>
        <authorList>
            <person name="Zhou Z."/>
            <person name="Liu Y."/>
            <person name="Xu W."/>
            <person name="Pan J."/>
            <person name="Luo Z.H."/>
            <person name="Li M."/>
        </authorList>
    </citation>
    <scope>NUCLEOTIDE SEQUENCE [LARGE SCALE GENOMIC DNA]</scope>
    <source>
        <strain evidence="2">SpSt-417</strain>
    </source>
</reference>
<keyword evidence="1" id="KW-1133">Transmembrane helix</keyword>
<evidence type="ECO:0000256" key="1">
    <source>
        <dbReference type="SAM" id="Phobius"/>
    </source>
</evidence>
<evidence type="ECO:0000313" key="2">
    <source>
        <dbReference type="EMBL" id="HGW29860.1"/>
    </source>
</evidence>
<protein>
    <recommendedName>
        <fullName evidence="3">HTH merR-type domain-containing protein</fullName>
    </recommendedName>
</protein>
<comment type="caution">
    <text evidence="2">The sequence shown here is derived from an EMBL/GenBank/DDBJ whole genome shotgun (WGS) entry which is preliminary data.</text>
</comment>
<accession>A0A7C4XU27</accession>
<keyword evidence="1" id="KW-0812">Transmembrane</keyword>
<evidence type="ECO:0008006" key="3">
    <source>
        <dbReference type="Google" id="ProtNLM"/>
    </source>
</evidence>
<gene>
    <name evidence="2" type="ORF">ENR63_02985</name>
</gene>
<organism evidence="2">
    <name type="scientific">candidate division WWE3 bacterium</name>
    <dbReference type="NCBI Taxonomy" id="2053526"/>
    <lineage>
        <taxon>Bacteria</taxon>
        <taxon>Katanobacteria</taxon>
    </lineage>
</organism>
<name>A0A7C4XU27_UNCKA</name>
<dbReference type="Gene3D" id="1.10.1660.10">
    <property type="match status" value="1"/>
</dbReference>
<dbReference type="EMBL" id="DSRT01000163">
    <property type="protein sequence ID" value="HGW29860.1"/>
    <property type="molecule type" value="Genomic_DNA"/>
</dbReference>
<keyword evidence="1" id="KW-0472">Membrane</keyword>
<dbReference type="AlphaFoldDB" id="A0A7C4XU27"/>
<sequence length="224" mass="25650">MSLYISAEKLIEAAKEKGINFGKGDPYNRLRYYTKIGWLPHMERMKNSEGEVVGHYPEWALSRLELIESLKSQGKSNSLIEKSIKDNQIKQNLQQTFSFLNTSEKRSQLVIYMTFILLLGIVLSETGVFPGLNSKQNLLNQIQNQNIPPRLLESGETIFPPLQKSLFIPTSAVTENSRINVTFEDNYSPASRYWISRKVTGQGFYIDLDLPIAQNAKLNWFVLE</sequence>
<proteinExistence type="predicted"/>